<comment type="similarity">
    <text evidence="1">Belongs to the PEP-utilizing enzyme family.</text>
</comment>
<dbReference type="InterPro" id="IPR002192">
    <property type="entry name" value="PPDK_AMP/ATP-bd"/>
</dbReference>
<dbReference type="PANTHER" id="PTHR43615:SF1">
    <property type="entry name" value="PPDK_N DOMAIN-CONTAINING PROTEIN"/>
    <property type="match status" value="1"/>
</dbReference>
<protein>
    <submittedName>
        <fullName evidence="3">Putative phosphoenolpyruvate synthase</fullName>
    </submittedName>
</protein>
<proteinExistence type="inferred from homology"/>
<name>A0A8X6TYM6_NEPPI</name>
<dbReference type="Gene3D" id="3.30.470.20">
    <property type="entry name" value="ATP-grasp fold, B domain"/>
    <property type="match status" value="1"/>
</dbReference>
<evidence type="ECO:0000313" key="3">
    <source>
        <dbReference type="EMBL" id="GFT61046.1"/>
    </source>
</evidence>
<dbReference type="Proteomes" id="UP000887013">
    <property type="component" value="Unassembled WGS sequence"/>
</dbReference>
<reference evidence="3" key="1">
    <citation type="submission" date="2020-08" db="EMBL/GenBank/DDBJ databases">
        <title>Multicomponent nature underlies the extraordinary mechanical properties of spider dragline silk.</title>
        <authorList>
            <person name="Kono N."/>
            <person name="Nakamura H."/>
            <person name="Mori M."/>
            <person name="Yoshida Y."/>
            <person name="Ohtoshi R."/>
            <person name="Malay A.D."/>
            <person name="Moran D.A.P."/>
            <person name="Tomita M."/>
            <person name="Numata K."/>
            <person name="Arakawa K."/>
        </authorList>
    </citation>
    <scope>NUCLEOTIDE SEQUENCE</scope>
</reference>
<keyword evidence="4" id="KW-1185">Reference proteome</keyword>
<dbReference type="Pfam" id="PF01326">
    <property type="entry name" value="PPDK_N"/>
    <property type="match status" value="1"/>
</dbReference>
<organism evidence="3 4">
    <name type="scientific">Nephila pilipes</name>
    <name type="common">Giant wood spider</name>
    <name type="synonym">Nephila maculata</name>
    <dbReference type="NCBI Taxonomy" id="299642"/>
    <lineage>
        <taxon>Eukaryota</taxon>
        <taxon>Metazoa</taxon>
        <taxon>Ecdysozoa</taxon>
        <taxon>Arthropoda</taxon>
        <taxon>Chelicerata</taxon>
        <taxon>Arachnida</taxon>
        <taxon>Araneae</taxon>
        <taxon>Araneomorphae</taxon>
        <taxon>Entelegynae</taxon>
        <taxon>Araneoidea</taxon>
        <taxon>Nephilidae</taxon>
        <taxon>Nephila</taxon>
    </lineage>
</organism>
<accession>A0A8X6TYM6</accession>
<gene>
    <name evidence="3" type="primary">ppsA_4</name>
    <name evidence="3" type="ORF">NPIL_68171</name>
</gene>
<evidence type="ECO:0000256" key="1">
    <source>
        <dbReference type="ARBA" id="ARBA00007837"/>
    </source>
</evidence>
<comment type="caution">
    <text evidence="3">The sequence shown here is derived from an EMBL/GenBank/DDBJ whole genome shotgun (WGS) entry which is preliminary data.</text>
</comment>
<dbReference type="InterPro" id="IPR051549">
    <property type="entry name" value="PEP_Utilizing_Enz"/>
</dbReference>
<evidence type="ECO:0000313" key="4">
    <source>
        <dbReference type="Proteomes" id="UP000887013"/>
    </source>
</evidence>
<sequence length="260" mass="29364">MAGRNNGKSGGTITKPVIGKKAAKPSLTDEVVLRLGKLAFEIEKFCKSSANIEWGIFEDEIYIFQLRPISNVAPETDYELNHEFDESLRCENEYFTIADIGEVMPGAISPLGIDIIKKYSSAVIKVHQGNCDAFKTETYTSPNHSSFMNHMMLKVMEMIAPAGIESHDSKSLMISIFGRILDDPELISYAKERFKTQRRKPVMEFLKTYVKRVSETLSAKNVKEKIDNYHLNFMKINTPKESFTALTKSLSSPDFIEVSN</sequence>
<dbReference type="EMBL" id="BMAW01067696">
    <property type="protein sequence ID" value="GFT61046.1"/>
    <property type="molecule type" value="Genomic_DNA"/>
</dbReference>
<dbReference type="PANTHER" id="PTHR43615">
    <property type="entry name" value="PHOSPHOENOLPYRUVATE SYNTHASE-RELATED"/>
    <property type="match status" value="1"/>
</dbReference>
<feature type="domain" description="Pyruvate phosphate dikinase AMP/ATP-binding" evidence="2">
    <location>
        <begin position="8"/>
        <end position="81"/>
    </location>
</feature>
<dbReference type="GO" id="GO:0016301">
    <property type="term" value="F:kinase activity"/>
    <property type="evidence" value="ECO:0007669"/>
    <property type="project" value="InterPro"/>
</dbReference>
<dbReference type="AlphaFoldDB" id="A0A8X6TYM6"/>
<dbReference type="SUPFAM" id="SSF56059">
    <property type="entry name" value="Glutathione synthetase ATP-binding domain-like"/>
    <property type="match status" value="1"/>
</dbReference>
<dbReference type="GO" id="GO:0005524">
    <property type="term" value="F:ATP binding"/>
    <property type="evidence" value="ECO:0007669"/>
    <property type="project" value="InterPro"/>
</dbReference>
<dbReference type="OrthoDB" id="6434898at2759"/>
<evidence type="ECO:0000259" key="2">
    <source>
        <dbReference type="Pfam" id="PF01326"/>
    </source>
</evidence>